<dbReference type="SUPFAM" id="SSF47986">
    <property type="entry name" value="DEATH domain"/>
    <property type="match status" value="1"/>
</dbReference>
<evidence type="ECO:0000313" key="2">
    <source>
        <dbReference type="Proteomes" id="UP001159405"/>
    </source>
</evidence>
<reference evidence="1 2" key="1">
    <citation type="submission" date="2022-05" db="EMBL/GenBank/DDBJ databases">
        <authorList>
            <consortium name="Genoscope - CEA"/>
            <person name="William W."/>
        </authorList>
    </citation>
    <scope>NUCLEOTIDE SEQUENCE [LARGE SCALE GENOMIC DNA]</scope>
</reference>
<dbReference type="EMBL" id="CALNXK010000011">
    <property type="protein sequence ID" value="CAH3043598.1"/>
    <property type="molecule type" value="Genomic_DNA"/>
</dbReference>
<name>A0ABN8N5R8_9CNID</name>
<gene>
    <name evidence="1" type="ORF">PLOB_00003019</name>
</gene>
<dbReference type="InterPro" id="IPR011029">
    <property type="entry name" value="DEATH-like_dom_sf"/>
</dbReference>
<keyword evidence="2" id="KW-1185">Reference proteome</keyword>
<dbReference type="Proteomes" id="UP001159405">
    <property type="component" value="Unassembled WGS sequence"/>
</dbReference>
<protein>
    <submittedName>
        <fullName evidence="1">Uncharacterized protein</fullName>
    </submittedName>
</protein>
<proteinExistence type="predicted"/>
<evidence type="ECO:0000313" key="1">
    <source>
        <dbReference type="EMBL" id="CAH3043598.1"/>
    </source>
</evidence>
<sequence length="188" mass="21490">MVLFILYQQQMEVKDLSIQTNEELSHALEKRTLNWEELMRSDTFASIYSENNINNIRMTGFRPAMALIEDIVSREIPLKVLLRGLLEIGNRKAISIIEKDMMSKGFYVEDSGGRPPPPYICRQPEEKHDMTSSSYAPLIQLGEQSETLAYPVQESGTNNDSRPCVPRRPGYMEIVLSFFPCLSLPFVP</sequence>
<accession>A0ABN8N5R8</accession>
<comment type="caution">
    <text evidence="1">The sequence shown here is derived from an EMBL/GenBank/DDBJ whole genome shotgun (WGS) entry which is preliminary data.</text>
</comment>
<organism evidence="1 2">
    <name type="scientific">Porites lobata</name>
    <dbReference type="NCBI Taxonomy" id="104759"/>
    <lineage>
        <taxon>Eukaryota</taxon>
        <taxon>Metazoa</taxon>
        <taxon>Cnidaria</taxon>
        <taxon>Anthozoa</taxon>
        <taxon>Hexacorallia</taxon>
        <taxon>Scleractinia</taxon>
        <taxon>Fungiina</taxon>
        <taxon>Poritidae</taxon>
        <taxon>Porites</taxon>
    </lineage>
</organism>